<name>A8ZTK5_DESOH</name>
<evidence type="ECO:0000256" key="3">
    <source>
        <dbReference type="ARBA" id="ARBA00022723"/>
    </source>
</evidence>
<keyword evidence="8" id="KW-1185">Reference proteome</keyword>
<keyword evidence="2" id="KW-0004">4Fe-4S</keyword>
<organism evidence="7 8">
    <name type="scientific">Desulfosudis oleivorans (strain DSM 6200 / JCM 39069 / Hxd3)</name>
    <name type="common">Desulfococcus oleovorans</name>
    <dbReference type="NCBI Taxonomy" id="96561"/>
    <lineage>
        <taxon>Bacteria</taxon>
        <taxon>Pseudomonadati</taxon>
        <taxon>Thermodesulfobacteriota</taxon>
        <taxon>Desulfobacteria</taxon>
        <taxon>Desulfobacterales</taxon>
        <taxon>Desulfosudaceae</taxon>
        <taxon>Desulfosudis</taxon>
    </lineage>
</organism>
<sequence>MKANTKGVNPKAIQDIIEKDKAKIAFSLKACAHCSMCAESCFLFQARNQDPKYMPSYKFLSTLGVIYKKKGKVDRQTLEEMRETVWKRCVLCTRCYCPMGIDIPYMIRLTRRICRSQGVYHTYDTEA</sequence>
<keyword evidence="6" id="KW-0411">Iron-sulfur</keyword>
<evidence type="ECO:0000256" key="1">
    <source>
        <dbReference type="ARBA" id="ARBA00022448"/>
    </source>
</evidence>
<dbReference type="GO" id="GO:0046872">
    <property type="term" value="F:metal ion binding"/>
    <property type="evidence" value="ECO:0007669"/>
    <property type="project" value="UniProtKB-KW"/>
</dbReference>
<dbReference type="RefSeq" id="WP_012173888.1">
    <property type="nucleotide sequence ID" value="NC_009943.1"/>
</dbReference>
<dbReference type="AlphaFoldDB" id="A8ZTK5"/>
<dbReference type="STRING" id="96561.Dole_0459"/>
<proteinExistence type="predicted"/>
<dbReference type="PANTHER" id="PTHR43551">
    <property type="entry name" value="FUMARATE REDUCTASE IRON-SULFUR SUBUNIT"/>
    <property type="match status" value="1"/>
</dbReference>
<dbReference type="Proteomes" id="UP000008561">
    <property type="component" value="Chromosome"/>
</dbReference>
<evidence type="ECO:0000313" key="7">
    <source>
        <dbReference type="EMBL" id="ABW66269.1"/>
    </source>
</evidence>
<evidence type="ECO:0000256" key="2">
    <source>
        <dbReference type="ARBA" id="ARBA00022485"/>
    </source>
</evidence>
<keyword evidence="4" id="KW-0249">Electron transport</keyword>
<keyword evidence="3" id="KW-0479">Metal-binding</keyword>
<gene>
    <name evidence="7" type="ordered locus">Dole_0459</name>
</gene>
<evidence type="ECO:0000256" key="6">
    <source>
        <dbReference type="ARBA" id="ARBA00023014"/>
    </source>
</evidence>
<dbReference type="EMBL" id="CP000859">
    <property type="protein sequence ID" value="ABW66269.1"/>
    <property type="molecule type" value="Genomic_DNA"/>
</dbReference>
<evidence type="ECO:0000313" key="8">
    <source>
        <dbReference type="Proteomes" id="UP000008561"/>
    </source>
</evidence>
<evidence type="ECO:0000256" key="4">
    <source>
        <dbReference type="ARBA" id="ARBA00022982"/>
    </source>
</evidence>
<dbReference type="HOGENOM" id="CLU_1903279_0_0_7"/>
<dbReference type="GO" id="GO:0051539">
    <property type="term" value="F:4 iron, 4 sulfur cluster binding"/>
    <property type="evidence" value="ECO:0007669"/>
    <property type="project" value="UniProtKB-KW"/>
</dbReference>
<dbReference type="eggNOG" id="COG1150">
    <property type="taxonomic scope" value="Bacteria"/>
</dbReference>
<keyword evidence="5" id="KW-0408">Iron</keyword>
<accession>A8ZTK5</accession>
<protein>
    <submittedName>
        <fullName evidence="7">Hmc operon protein 6</fullName>
    </submittedName>
</protein>
<dbReference type="InterPro" id="IPR009051">
    <property type="entry name" value="Helical_ferredxn"/>
</dbReference>
<dbReference type="SUPFAM" id="SSF46548">
    <property type="entry name" value="alpha-helical ferredoxin"/>
    <property type="match status" value="1"/>
</dbReference>
<keyword evidence="1" id="KW-0813">Transport</keyword>
<reference evidence="7 8" key="1">
    <citation type="submission" date="2007-10" db="EMBL/GenBank/DDBJ databases">
        <title>Complete sequence of Desulfococcus oleovorans Hxd3.</title>
        <authorList>
            <consortium name="US DOE Joint Genome Institute"/>
            <person name="Copeland A."/>
            <person name="Lucas S."/>
            <person name="Lapidus A."/>
            <person name="Barry K."/>
            <person name="Glavina del Rio T."/>
            <person name="Dalin E."/>
            <person name="Tice H."/>
            <person name="Pitluck S."/>
            <person name="Kiss H."/>
            <person name="Brettin T."/>
            <person name="Bruce D."/>
            <person name="Detter J.C."/>
            <person name="Han C."/>
            <person name="Schmutz J."/>
            <person name="Larimer F."/>
            <person name="Land M."/>
            <person name="Hauser L."/>
            <person name="Kyrpides N."/>
            <person name="Kim E."/>
            <person name="Wawrik B."/>
            <person name="Richardson P."/>
        </authorList>
    </citation>
    <scope>NUCLEOTIDE SEQUENCE [LARGE SCALE GENOMIC DNA]</scope>
    <source>
        <strain evidence="8">DSM 6200 / JCM 39069 / Hxd3</strain>
    </source>
</reference>
<dbReference type="Gene3D" id="1.10.1060.10">
    <property type="entry name" value="Alpha-helical ferredoxin"/>
    <property type="match status" value="1"/>
</dbReference>
<dbReference type="PANTHER" id="PTHR43551:SF1">
    <property type="entry name" value="HETERODISULFIDE REDUCTASE"/>
    <property type="match status" value="1"/>
</dbReference>
<dbReference type="KEGG" id="dol:Dole_0459"/>
<dbReference type="OrthoDB" id="5419966at2"/>
<evidence type="ECO:0000256" key="5">
    <source>
        <dbReference type="ARBA" id="ARBA00023004"/>
    </source>
</evidence>
<dbReference type="Pfam" id="PF13534">
    <property type="entry name" value="Fer4_17"/>
    <property type="match status" value="1"/>
</dbReference>